<organism evidence="1 2">
    <name type="scientific">Moniliophthora roreri</name>
    <name type="common">Frosty pod rot fungus</name>
    <name type="synonym">Monilia roreri</name>
    <dbReference type="NCBI Taxonomy" id="221103"/>
    <lineage>
        <taxon>Eukaryota</taxon>
        <taxon>Fungi</taxon>
        <taxon>Dikarya</taxon>
        <taxon>Basidiomycota</taxon>
        <taxon>Agaricomycotina</taxon>
        <taxon>Agaricomycetes</taxon>
        <taxon>Agaricomycetidae</taxon>
        <taxon>Agaricales</taxon>
        <taxon>Marasmiineae</taxon>
        <taxon>Marasmiaceae</taxon>
        <taxon>Moniliophthora</taxon>
    </lineage>
</organism>
<dbReference type="EMBL" id="LATX01001775">
    <property type="protein sequence ID" value="KTB38180.1"/>
    <property type="molecule type" value="Genomic_DNA"/>
</dbReference>
<dbReference type="Proteomes" id="UP000054988">
    <property type="component" value="Unassembled WGS sequence"/>
</dbReference>
<evidence type="ECO:0000313" key="2">
    <source>
        <dbReference type="Proteomes" id="UP000054988"/>
    </source>
</evidence>
<name>A0A0W0FPR0_MONRR</name>
<comment type="caution">
    <text evidence="1">The sequence shown here is derived from an EMBL/GenBank/DDBJ whole genome shotgun (WGS) entry which is preliminary data.</text>
</comment>
<reference evidence="1 2" key="1">
    <citation type="submission" date="2015-12" db="EMBL/GenBank/DDBJ databases">
        <title>Draft genome sequence of Moniliophthora roreri, the causal agent of frosty pod rot of cacao.</title>
        <authorList>
            <person name="Aime M.C."/>
            <person name="Diaz-Valderrama J.R."/>
            <person name="Kijpornyongpan T."/>
            <person name="Phillips-Mora W."/>
        </authorList>
    </citation>
    <scope>NUCLEOTIDE SEQUENCE [LARGE SCALE GENOMIC DNA]</scope>
    <source>
        <strain evidence="1 2">MCA 2952</strain>
    </source>
</reference>
<sequence length="367" mass="41468">MSSELPYSSQQVFSHEVTHTGSYRPSAFELLFLINSEDYDNQITAAVQDNDRLRAFWGSLLFLRGHCRRMNEALAQLDCQAGTFAEAMTNDEDTIQLMGPITVPVPILDVKNLLVHVEIPKDDDEPFPDSEDINPNEPTFFHKLNEHDYSPPPPHIQHLLLYPNQESNSPVSPTPLLIPPTTNNGSMMRTNSPPPMNQLTPEHWSVWDDEDLDDEPEEIQPIDRSRSPTPCTMEQTEEVYERLCALCADWRNTAPLTAGSIVARSAPNVHLDIYLVTAMTDEGLEELRSVTIPSTIQLLMTILQTISPGMMRSMETESPDRREPPPRPAIMVVIGEVEGLRYCYRVNSPQFQGEWLHMGQPTTSMDT</sequence>
<dbReference type="AlphaFoldDB" id="A0A0W0FPR0"/>
<proteinExistence type="predicted"/>
<evidence type="ECO:0000313" key="1">
    <source>
        <dbReference type="EMBL" id="KTB38180.1"/>
    </source>
</evidence>
<gene>
    <name evidence="1" type="ORF">WG66_9248</name>
</gene>
<protein>
    <submittedName>
        <fullName evidence="1">Uncharacterized protein</fullName>
    </submittedName>
</protein>
<accession>A0A0W0FPR0</accession>